<evidence type="ECO:0000313" key="8">
    <source>
        <dbReference type="EMBL" id="ARO91306.1"/>
    </source>
</evidence>
<dbReference type="InterPro" id="IPR003256">
    <property type="entry name" value="Ribosomal_uL24"/>
</dbReference>
<reference evidence="9" key="1">
    <citation type="journal article" date="2016" name="BMC Biol.">
        <title>Parallel evolution of highly conserved plastid genome architecture in red seaweeds and seed plants.</title>
        <authorList>
            <person name="Lee J."/>
            <person name="Cho C.H."/>
            <person name="Park S.I."/>
            <person name="Choi J.W."/>
            <person name="Song H.S."/>
            <person name="West J.A."/>
            <person name="Bhattacharya D."/>
            <person name="Yoon H.S."/>
        </authorList>
    </citation>
    <scope>NUCLEOTIDE SEQUENCE</scope>
</reference>
<dbReference type="GO" id="GO:1990904">
    <property type="term" value="C:ribonucleoprotein complex"/>
    <property type="evidence" value="ECO:0007669"/>
    <property type="project" value="UniProtKB-KW"/>
</dbReference>
<dbReference type="AlphaFoldDB" id="A0A1X9PUY0"/>
<dbReference type="InterPro" id="IPR041988">
    <property type="entry name" value="Ribosomal_uL24_KOW"/>
</dbReference>
<dbReference type="InterPro" id="IPR008991">
    <property type="entry name" value="Translation_prot_SH3-like_sf"/>
</dbReference>
<feature type="domain" description="KOW" evidence="7">
    <location>
        <begin position="15"/>
        <end position="42"/>
    </location>
</feature>
<dbReference type="Gene3D" id="2.30.30.30">
    <property type="match status" value="1"/>
</dbReference>
<evidence type="ECO:0000256" key="5">
    <source>
        <dbReference type="ARBA" id="ARBA00035282"/>
    </source>
</evidence>
<keyword evidence="8" id="KW-0150">Chloroplast</keyword>
<accession>A0A1X9PUY0</accession>
<keyword evidence="3 8" id="KW-0689">Ribosomal protein</keyword>
<protein>
    <recommendedName>
        <fullName evidence="5">Large ribosomal subunit protein uL24c</fullName>
    </recommendedName>
    <alternativeName>
        <fullName evidence="6">50S ribosomal protein L24, chloroplastic</fullName>
    </alternativeName>
</protein>
<dbReference type="CDD" id="cd06089">
    <property type="entry name" value="KOW_RPL26"/>
    <property type="match status" value="1"/>
</dbReference>
<comment type="function">
    <text evidence="1">One of two assembly initiator proteins, it binds directly to the 5'-end of the 23S rRNA, where it nucleates assembly of the 50S subunit.</text>
</comment>
<name>A0A1X9PUY0_9RHOD</name>
<dbReference type="GO" id="GO:0005840">
    <property type="term" value="C:ribosome"/>
    <property type="evidence" value="ECO:0007669"/>
    <property type="project" value="UniProtKB-KW"/>
</dbReference>
<dbReference type="InterPro" id="IPR057264">
    <property type="entry name" value="Ribosomal_uL24_C"/>
</dbReference>
<evidence type="ECO:0000313" key="9">
    <source>
        <dbReference type="EMBL" id="ASK39617.1"/>
    </source>
</evidence>
<dbReference type="GO" id="GO:0003735">
    <property type="term" value="F:structural constituent of ribosome"/>
    <property type="evidence" value="ECO:0007669"/>
    <property type="project" value="InterPro"/>
</dbReference>
<organism evidence="8">
    <name type="scientific">Rhodochaete parvula</name>
    <dbReference type="NCBI Taxonomy" id="110510"/>
    <lineage>
        <taxon>Eukaryota</taxon>
        <taxon>Rhodophyta</taxon>
        <taxon>Compsopogonophyceae</taxon>
        <taxon>Rhodochaetales</taxon>
        <taxon>Rhodochaetaceae</taxon>
        <taxon>Rhodochaete</taxon>
    </lineage>
</organism>
<dbReference type="Pfam" id="PF17136">
    <property type="entry name" value="ribosomal_L24"/>
    <property type="match status" value="1"/>
</dbReference>
<evidence type="ECO:0000256" key="2">
    <source>
        <dbReference type="ARBA" id="ARBA00010618"/>
    </source>
</evidence>
<dbReference type="EMBL" id="KY709212">
    <property type="protein sequence ID" value="ARO91306.1"/>
    <property type="molecule type" value="Genomic_DNA"/>
</dbReference>
<dbReference type="SMART" id="SM00739">
    <property type="entry name" value="KOW"/>
    <property type="match status" value="1"/>
</dbReference>
<dbReference type="HAMAP" id="MF_01326_B">
    <property type="entry name" value="Ribosomal_uL24_B"/>
    <property type="match status" value="1"/>
</dbReference>
<evidence type="ECO:0000256" key="4">
    <source>
        <dbReference type="ARBA" id="ARBA00023274"/>
    </source>
</evidence>
<keyword evidence="4" id="KW-0687">Ribonucleoprotein</keyword>
<evidence type="ECO:0000256" key="1">
    <source>
        <dbReference type="ARBA" id="ARBA00004072"/>
    </source>
</evidence>
<evidence type="ECO:0000256" key="6">
    <source>
        <dbReference type="ARBA" id="ARBA00035361"/>
    </source>
</evidence>
<dbReference type="SUPFAM" id="SSF50104">
    <property type="entry name" value="Translation proteins SH3-like domain"/>
    <property type="match status" value="1"/>
</dbReference>
<comment type="similarity">
    <text evidence="2">Belongs to the universal ribosomal protein uL24 family.</text>
</comment>
<sequence length="115" mass="13098">MTSKNNKISNKISKYFKVGDNVKVIAGNDKGKVSQIIKIFANKRLIIIKNINLKKKHQKPNKEGEKGQIIEFEKPIDASNVMLYSNNNNLASKVSYIRNDIKGTKRILIKTQEII</sequence>
<dbReference type="EMBL" id="KX284728">
    <property type="protein sequence ID" value="ASK39617.1"/>
    <property type="molecule type" value="Genomic_DNA"/>
</dbReference>
<geneLocation type="plastid" evidence="8"/>
<dbReference type="NCBIfam" id="TIGR01079">
    <property type="entry name" value="rplX_bact"/>
    <property type="match status" value="1"/>
</dbReference>
<gene>
    <name evidence="8" type="primary">rpl24</name>
    <name evidence="9" type="ORF">Rhodc_073</name>
</gene>
<reference evidence="9" key="3">
    <citation type="submission" date="2017-07" db="EMBL/GenBank/DDBJ databases">
        <authorList>
            <person name="Sun Z.S."/>
            <person name="Albrecht U."/>
            <person name="Echele G."/>
            <person name="Lee C.C."/>
        </authorList>
    </citation>
    <scope>NUCLEOTIDE SEQUENCE</scope>
</reference>
<evidence type="ECO:0000259" key="7">
    <source>
        <dbReference type="SMART" id="SM00739"/>
    </source>
</evidence>
<proteinExistence type="inferred from homology"/>
<reference evidence="8" key="2">
    <citation type="submission" date="2017-03" db="EMBL/GenBank/DDBJ databases">
        <title>The new red algal subphylum Proteorhodophytina comprises the largest and most divergent plastid genomes known.</title>
        <authorList>
            <person name="Munoz-Gomez S.A."/>
            <person name="Mejia-Franco F.G."/>
            <person name="Durnin K."/>
            <person name="Morgan C."/>
            <person name="Grisdale C.J."/>
            <person name="Archibald J.M."/>
            <person name="Slamovits C.H."/>
        </authorList>
    </citation>
    <scope>NUCLEOTIDE SEQUENCE</scope>
    <source>
        <strain evidence="8">UTEX LB2715</strain>
    </source>
</reference>
<evidence type="ECO:0000256" key="3">
    <source>
        <dbReference type="ARBA" id="ARBA00022980"/>
    </source>
</evidence>
<keyword evidence="8" id="KW-0934">Plastid</keyword>
<dbReference type="GO" id="GO:0006412">
    <property type="term" value="P:translation"/>
    <property type="evidence" value="ECO:0007669"/>
    <property type="project" value="InterPro"/>
</dbReference>
<dbReference type="GO" id="GO:0003723">
    <property type="term" value="F:RNA binding"/>
    <property type="evidence" value="ECO:0007669"/>
    <property type="project" value="InterPro"/>
</dbReference>
<dbReference type="InterPro" id="IPR014722">
    <property type="entry name" value="Rib_uL2_dom2"/>
</dbReference>
<dbReference type="PANTHER" id="PTHR12903">
    <property type="entry name" value="MITOCHONDRIAL RIBOSOMAL PROTEIN L24"/>
    <property type="match status" value="1"/>
</dbReference>
<dbReference type="InterPro" id="IPR005824">
    <property type="entry name" value="KOW"/>
</dbReference>